<keyword evidence="3" id="KW-1185">Reference proteome</keyword>
<keyword evidence="1" id="KW-1133">Transmembrane helix</keyword>
<organism evidence="2 3">
    <name type="scientific">Pseudosporangium ferrugineum</name>
    <dbReference type="NCBI Taxonomy" id="439699"/>
    <lineage>
        <taxon>Bacteria</taxon>
        <taxon>Bacillati</taxon>
        <taxon>Actinomycetota</taxon>
        <taxon>Actinomycetes</taxon>
        <taxon>Micromonosporales</taxon>
        <taxon>Micromonosporaceae</taxon>
        <taxon>Pseudosporangium</taxon>
    </lineage>
</organism>
<evidence type="ECO:0000313" key="3">
    <source>
        <dbReference type="Proteomes" id="UP000239209"/>
    </source>
</evidence>
<protein>
    <recommendedName>
        <fullName evidence="4">FtsX-like permease family protein</fullName>
    </recommendedName>
</protein>
<sequence>MRAGWLIEAPRPLTGDQLTAARKLAADAGLTVEDRDESDGLLTLRTTATAAGAVLALAILAMAVGLIRAETAGDLRTLTAIGATARIRRTLTSATAGGLALLGAILGIAAAYTVILAGSSRQQLHELARVPAAELLVIAGGVPLIAAVLGWLLAGREPRSLTRARLE</sequence>
<dbReference type="Proteomes" id="UP000239209">
    <property type="component" value="Unassembled WGS sequence"/>
</dbReference>
<feature type="transmembrane region" description="Helical" evidence="1">
    <location>
        <begin position="90"/>
        <end position="115"/>
    </location>
</feature>
<evidence type="ECO:0000313" key="2">
    <source>
        <dbReference type="EMBL" id="PRY20045.1"/>
    </source>
</evidence>
<dbReference type="EMBL" id="PVZG01000026">
    <property type="protein sequence ID" value="PRY20045.1"/>
    <property type="molecule type" value="Genomic_DNA"/>
</dbReference>
<keyword evidence="1" id="KW-0472">Membrane</keyword>
<comment type="caution">
    <text evidence="2">The sequence shown here is derived from an EMBL/GenBank/DDBJ whole genome shotgun (WGS) entry which is preliminary data.</text>
</comment>
<evidence type="ECO:0000256" key="1">
    <source>
        <dbReference type="SAM" id="Phobius"/>
    </source>
</evidence>
<proteinExistence type="predicted"/>
<evidence type="ECO:0008006" key="4">
    <source>
        <dbReference type="Google" id="ProtNLM"/>
    </source>
</evidence>
<feature type="transmembrane region" description="Helical" evidence="1">
    <location>
        <begin position="135"/>
        <end position="154"/>
    </location>
</feature>
<gene>
    <name evidence="2" type="ORF">CLV70_12684</name>
</gene>
<name>A0A2T0RFW0_9ACTN</name>
<feature type="transmembrane region" description="Helical" evidence="1">
    <location>
        <begin position="48"/>
        <end position="69"/>
    </location>
</feature>
<accession>A0A2T0RFW0</accession>
<dbReference type="AlphaFoldDB" id="A0A2T0RFW0"/>
<keyword evidence="1" id="KW-0812">Transmembrane</keyword>
<reference evidence="2 3" key="1">
    <citation type="submission" date="2018-03" db="EMBL/GenBank/DDBJ databases">
        <title>Genomic Encyclopedia of Archaeal and Bacterial Type Strains, Phase II (KMG-II): from individual species to whole genera.</title>
        <authorList>
            <person name="Goeker M."/>
        </authorList>
    </citation>
    <scope>NUCLEOTIDE SEQUENCE [LARGE SCALE GENOMIC DNA]</scope>
    <source>
        <strain evidence="2 3">DSM 45348</strain>
    </source>
</reference>